<keyword evidence="1" id="KW-1133">Transmembrane helix</keyword>
<evidence type="ECO:0000256" key="2">
    <source>
        <dbReference type="SAM" id="SignalP"/>
    </source>
</evidence>
<dbReference type="EMBL" id="CAICTM010000197">
    <property type="protein sequence ID" value="CAB9504464.1"/>
    <property type="molecule type" value="Genomic_DNA"/>
</dbReference>
<dbReference type="Proteomes" id="UP001153069">
    <property type="component" value="Unassembled WGS sequence"/>
</dbReference>
<sequence>MTRRHSRLLLLVLKRSCSAPATAEEESSTATIWELWKLQLMQKKEREMVIMDMEVFGERSSTTNHQRSFRQLTWPSILPALAFVAFTVALAAVRDSVGGEHAYSFWLVASCLSVVVHTAIEVCLITT</sequence>
<protein>
    <submittedName>
        <fullName evidence="3">Uncharacterized protein</fullName>
    </submittedName>
</protein>
<feature type="transmembrane region" description="Helical" evidence="1">
    <location>
        <begin position="72"/>
        <end position="93"/>
    </location>
</feature>
<evidence type="ECO:0000256" key="1">
    <source>
        <dbReference type="SAM" id="Phobius"/>
    </source>
</evidence>
<reference evidence="3" key="1">
    <citation type="submission" date="2020-06" db="EMBL/GenBank/DDBJ databases">
        <authorList>
            <consortium name="Plant Systems Biology data submission"/>
        </authorList>
    </citation>
    <scope>NUCLEOTIDE SEQUENCE</scope>
    <source>
        <strain evidence="3">D6</strain>
    </source>
</reference>
<feature type="signal peptide" evidence="2">
    <location>
        <begin position="1"/>
        <end position="23"/>
    </location>
</feature>
<comment type="caution">
    <text evidence="3">The sequence shown here is derived from an EMBL/GenBank/DDBJ whole genome shotgun (WGS) entry which is preliminary data.</text>
</comment>
<evidence type="ECO:0000313" key="3">
    <source>
        <dbReference type="EMBL" id="CAB9504464.1"/>
    </source>
</evidence>
<dbReference type="AlphaFoldDB" id="A0A9N8DPG6"/>
<keyword evidence="1" id="KW-0472">Membrane</keyword>
<proteinExistence type="predicted"/>
<organism evidence="3 4">
    <name type="scientific">Seminavis robusta</name>
    <dbReference type="NCBI Taxonomy" id="568900"/>
    <lineage>
        <taxon>Eukaryota</taxon>
        <taxon>Sar</taxon>
        <taxon>Stramenopiles</taxon>
        <taxon>Ochrophyta</taxon>
        <taxon>Bacillariophyta</taxon>
        <taxon>Bacillariophyceae</taxon>
        <taxon>Bacillariophycidae</taxon>
        <taxon>Naviculales</taxon>
        <taxon>Naviculaceae</taxon>
        <taxon>Seminavis</taxon>
    </lineage>
</organism>
<evidence type="ECO:0000313" key="4">
    <source>
        <dbReference type="Proteomes" id="UP001153069"/>
    </source>
</evidence>
<name>A0A9N8DPG6_9STRA</name>
<gene>
    <name evidence="3" type="ORF">SEMRO_198_G084011.1</name>
</gene>
<keyword evidence="4" id="KW-1185">Reference proteome</keyword>
<keyword evidence="1" id="KW-0812">Transmembrane</keyword>
<keyword evidence="2" id="KW-0732">Signal</keyword>
<feature type="transmembrane region" description="Helical" evidence="1">
    <location>
        <begin position="105"/>
        <end position="125"/>
    </location>
</feature>
<feature type="chain" id="PRO_5040303028" evidence="2">
    <location>
        <begin position="24"/>
        <end position="127"/>
    </location>
</feature>
<accession>A0A9N8DPG6</accession>